<comment type="caution">
    <text evidence="2">The sequence shown here is derived from an EMBL/GenBank/DDBJ whole genome shotgun (WGS) entry which is preliminary data.</text>
</comment>
<evidence type="ECO:0000313" key="3">
    <source>
        <dbReference type="Proteomes" id="UP001293593"/>
    </source>
</evidence>
<dbReference type="Proteomes" id="UP001293593">
    <property type="component" value="Unassembled WGS sequence"/>
</dbReference>
<evidence type="ECO:0000256" key="1">
    <source>
        <dbReference type="SAM" id="MobiDB-lite"/>
    </source>
</evidence>
<dbReference type="AlphaFoldDB" id="A0AAE1K4G3"/>
<gene>
    <name evidence="2" type="ORF">QN277_026429</name>
</gene>
<evidence type="ECO:0000313" key="2">
    <source>
        <dbReference type="EMBL" id="KAK4265369.1"/>
    </source>
</evidence>
<proteinExistence type="predicted"/>
<organism evidence="2 3">
    <name type="scientific">Acacia crassicarpa</name>
    <name type="common">northern wattle</name>
    <dbReference type="NCBI Taxonomy" id="499986"/>
    <lineage>
        <taxon>Eukaryota</taxon>
        <taxon>Viridiplantae</taxon>
        <taxon>Streptophyta</taxon>
        <taxon>Embryophyta</taxon>
        <taxon>Tracheophyta</taxon>
        <taxon>Spermatophyta</taxon>
        <taxon>Magnoliopsida</taxon>
        <taxon>eudicotyledons</taxon>
        <taxon>Gunneridae</taxon>
        <taxon>Pentapetalae</taxon>
        <taxon>rosids</taxon>
        <taxon>fabids</taxon>
        <taxon>Fabales</taxon>
        <taxon>Fabaceae</taxon>
        <taxon>Caesalpinioideae</taxon>
        <taxon>mimosoid clade</taxon>
        <taxon>Acacieae</taxon>
        <taxon>Acacia</taxon>
    </lineage>
</organism>
<protein>
    <submittedName>
        <fullName evidence="2">Uncharacterized protein</fullName>
    </submittedName>
</protein>
<keyword evidence="3" id="KW-1185">Reference proteome</keyword>
<reference evidence="2" key="1">
    <citation type="submission" date="2023-10" db="EMBL/GenBank/DDBJ databases">
        <title>Chromosome-level genome of the transformable northern wattle, Acacia crassicarpa.</title>
        <authorList>
            <person name="Massaro I."/>
            <person name="Sinha N.R."/>
            <person name="Poethig S."/>
            <person name="Leichty A.R."/>
        </authorList>
    </citation>
    <scope>NUCLEOTIDE SEQUENCE</scope>
    <source>
        <strain evidence="2">Acra3RX</strain>
        <tissue evidence="2">Leaf</tissue>
    </source>
</reference>
<accession>A0AAE1K4G3</accession>
<sequence>MLGPWSDDAVQAPLGRGGPTTMQPYGSRVSLSCRNVAQCLMSLESHFDTFVPFLLFLSLPCRPSLFHHQPNNSYQSITLIIISLINRDFESLLVDASKIIERRQREGFTISEDFMDRMKRNQNLFISAEVVSSFGGLENFCIAISRTSIIILGRTR</sequence>
<name>A0AAE1K4G3_9FABA</name>
<feature type="region of interest" description="Disordered" evidence="1">
    <location>
        <begin position="1"/>
        <end position="21"/>
    </location>
</feature>
<dbReference type="EMBL" id="JAWXYG010000008">
    <property type="protein sequence ID" value="KAK4265369.1"/>
    <property type="molecule type" value="Genomic_DNA"/>
</dbReference>